<dbReference type="RefSeq" id="WP_344506060.1">
    <property type="nucleotide sequence ID" value="NZ_BAAAQD010000014.1"/>
</dbReference>
<evidence type="ECO:0000256" key="1">
    <source>
        <dbReference type="SAM" id="Phobius"/>
    </source>
</evidence>
<reference evidence="2 3" key="1">
    <citation type="journal article" date="2019" name="Int. J. Syst. Evol. Microbiol.">
        <title>The Global Catalogue of Microorganisms (GCM) 10K type strain sequencing project: providing services to taxonomists for standard genome sequencing and annotation.</title>
        <authorList>
            <consortium name="The Broad Institute Genomics Platform"/>
            <consortium name="The Broad Institute Genome Sequencing Center for Infectious Disease"/>
            <person name="Wu L."/>
            <person name="Ma J."/>
        </authorList>
    </citation>
    <scope>NUCLEOTIDE SEQUENCE [LARGE SCALE GENOMIC DNA]</scope>
    <source>
        <strain evidence="2 3">JCM 15933</strain>
    </source>
</reference>
<keyword evidence="3" id="KW-1185">Reference proteome</keyword>
<feature type="transmembrane region" description="Helical" evidence="1">
    <location>
        <begin position="20"/>
        <end position="39"/>
    </location>
</feature>
<protein>
    <recommendedName>
        <fullName evidence="4">PH domain-containing protein</fullName>
    </recommendedName>
</protein>
<keyword evidence="1" id="KW-1133">Transmembrane helix</keyword>
<evidence type="ECO:0000313" key="3">
    <source>
        <dbReference type="Proteomes" id="UP001501470"/>
    </source>
</evidence>
<evidence type="ECO:0008006" key="4">
    <source>
        <dbReference type="Google" id="ProtNLM"/>
    </source>
</evidence>
<organism evidence="2 3">
    <name type="scientific">Dactylosporangium maewongense</name>
    <dbReference type="NCBI Taxonomy" id="634393"/>
    <lineage>
        <taxon>Bacteria</taxon>
        <taxon>Bacillati</taxon>
        <taxon>Actinomycetota</taxon>
        <taxon>Actinomycetes</taxon>
        <taxon>Micromonosporales</taxon>
        <taxon>Micromonosporaceae</taxon>
        <taxon>Dactylosporangium</taxon>
    </lineage>
</organism>
<accession>A0ABN2BBR6</accession>
<keyword evidence="1" id="KW-0812">Transmembrane</keyword>
<dbReference type="Proteomes" id="UP001501470">
    <property type="component" value="Unassembled WGS sequence"/>
</dbReference>
<dbReference type="EMBL" id="BAAAQD010000014">
    <property type="protein sequence ID" value="GAA1536767.1"/>
    <property type="molecule type" value="Genomic_DNA"/>
</dbReference>
<comment type="caution">
    <text evidence="2">The sequence shown here is derived from an EMBL/GenBank/DDBJ whole genome shotgun (WGS) entry which is preliminary data.</text>
</comment>
<sequence>MSPVVLRRARALHRSHRVSLLVLAFLVLMTAFSVAVAVIDSRDHDLPAFLSALTFGLRWGWTVLAVLWAAMALLLVAAELGWLTGTTTLTDRGVVLRSGRHEATIGWFDIDELRAVPSAGGHLYHLRTTVPMPRPPRLGLQGRREAWLGWHPGADTAVAAIARPHLGVKYQPPPR</sequence>
<gene>
    <name evidence="2" type="ORF">GCM10009827_064270</name>
</gene>
<feature type="transmembrane region" description="Helical" evidence="1">
    <location>
        <begin position="59"/>
        <end position="83"/>
    </location>
</feature>
<proteinExistence type="predicted"/>
<keyword evidence="1" id="KW-0472">Membrane</keyword>
<evidence type="ECO:0000313" key="2">
    <source>
        <dbReference type="EMBL" id="GAA1536767.1"/>
    </source>
</evidence>
<name>A0ABN2BBR6_9ACTN</name>